<accession>A0A3S5BLV7</accession>
<name>A0A3S5BLV7_9PLAT</name>
<feature type="region of interest" description="Disordered" evidence="1">
    <location>
        <begin position="280"/>
        <end position="320"/>
    </location>
</feature>
<feature type="compositionally biased region" description="Low complexity" evidence="1">
    <location>
        <begin position="300"/>
        <end position="310"/>
    </location>
</feature>
<reference evidence="2" key="1">
    <citation type="submission" date="2018-11" db="EMBL/GenBank/DDBJ databases">
        <authorList>
            <consortium name="Pathogen Informatics"/>
        </authorList>
    </citation>
    <scope>NUCLEOTIDE SEQUENCE</scope>
</reference>
<organism evidence="2 3">
    <name type="scientific">Protopolystoma xenopodis</name>
    <dbReference type="NCBI Taxonomy" id="117903"/>
    <lineage>
        <taxon>Eukaryota</taxon>
        <taxon>Metazoa</taxon>
        <taxon>Spiralia</taxon>
        <taxon>Lophotrochozoa</taxon>
        <taxon>Platyhelminthes</taxon>
        <taxon>Monogenea</taxon>
        <taxon>Polyopisthocotylea</taxon>
        <taxon>Polystomatidea</taxon>
        <taxon>Polystomatidae</taxon>
        <taxon>Protopolystoma</taxon>
    </lineage>
</organism>
<protein>
    <submittedName>
        <fullName evidence="2">Uncharacterized protein</fullName>
    </submittedName>
</protein>
<evidence type="ECO:0000256" key="1">
    <source>
        <dbReference type="SAM" id="MobiDB-lite"/>
    </source>
</evidence>
<dbReference type="Proteomes" id="UP000784294">
    <property type="component" value="Unassembled WGS sequence"/>
</dbReference>
<gene>
    <name evidence="2" type="ORF">PXEA_LOCUS23075</name>
</gene>
<proteinExistence type="predicted"/>
<keyword evidence="3" id="KW-1185">Reference proteome</keyword>
<comment type="caution">
    <text evidence="2">The sequence shown here is derived from an EMBL/GenBank/DDBJ whole genome shotgun (WGS) entry which is preliminary data.</text>
</comment>
<dbReference type="EMBL" id="CAAALY010104886">
    <property type="protein sequence ID" value="VEL29635.1"/>
    <property type="molecule type" value="Genomic_DNA"/>
</dbReference>
<sequence>MGKGQQLTYWLHGEYSNIVDPVPPGVRLLEDASSCGTLTNVALTTEPVLHIRNVSAALPAVYSVPATLYASSHSAGQAGIGFGVTSQRPSSKLIVTPTPTTTATDTVGVAQSLAQPPDFFLPLAETVEALDNAESKFPRVMETGKLSTGFSTTSTCTITNMTTTTNEANDKLTNSSSNHETKDEAKTLKVRSVQANDAREESSLPGSAFGIAGPTVKLDNPDSSLITVEPCKGVGIPSDSIFVGLETLPHLATGMHVMGTRHGGFATTPAYRAVMKQKQCLPDQHPLDPSSSSPPPPSSSPSVPLQQQQPMGKIYREDSI</sequence>
<evidence type="ECO:0000313" key="3">
    <source>
        <dbReference type="Proteomes" id="UP000784294"/>
    </source>
</evidence>
<feature type="compositionally biased region" description="Low complexity" evidence="1">
    <location>
        <begin position="281"/>
        <end position="291"/>
    </location>
</feature>
<dbReference type="AlphaFoldDB" id="A0A3S5BLV7"/>
<evidence type="ECO:0000313" key="2">
    <source>
        <dbReference type="EMBL" id="VEL29635.1"/>
    </source>
</evidence>